<keyword evidence="2" id="KW-1185">Reference proteome</keyword>
<evidence type="ECO:0000313" key="2">
    <source>
        <dbReference type="Proteomes" id="UP000000305"/>
    </source>
</evidence>
<proteinExistence type="predicted"/>
<reference evidence="1 2" key="1">
    <citation type="journal article" date="2011" name="Science">
        <title>The ecoresponsive genome of Daphnia pulex.</title>
        <authorList>
            <person name="Colbourne J.K."/>
            <person name="Pfrender M.E."/>
            <person name="Gilbert D."/>
            <person name="Thomas W.K."/>
            <person name="Tucker A."/>
            <person name="Oakley T.H."/>
            <person name="Tokishita S."/>
            <person name="Aerts A."/>
            <person name="Arnold G.J."/>
            <person name="Basu M.K."/>
            <person name="Bauer D.J."/>
            <person name="Caceres C.E."/>
            <person name="Carmel L."/>
            <person name="Casola C."/>
            <person name="Choi J.H."/>
            <person name="Detter J.C."/>
            <person name="Dong Q."/>
            <person name="Dusheyko S."/>
            <person name="Eads B.D."/>
            <person name="Frohlich T."/>
            <person name="Geiler-Samerotte K.A."/>
            <person name="Gerlach D."/>
            <person name="Hatcher P."/>
            <person name="Jogdeo S."/>
            <person name="Krijgsveld J."/>
            <person name="Kriventseva E.V."/>
            <person name="Kultz D."/>
            <person name="Laforsch C."/>
            <person name="Lindquist E."/>
            <person name="Lopez J."/>
            <person name="Manak J.R."/>
            <person name="Muller J."/>
            <person name="Pangilinan J."/>
            <person name="Patwardhan R.P."/>
            <person name="Pitluck S."/>
            <person name="Pritham E.J."/>
            <person name="Rechtsteiner A."/>
            <person name="Rho M."/>
            <person name="Rogozin I.B."/>
            <person name="Sakarya O."/>
            <person name="Salamov A."/>
            <person name="Schaack S."/>
            <person name="Shapiro H."/>
            <person name="Shiga Y."/>
            <person name="Skalitzky C."/>
            <person name="Smith Z."/>
            <person name="Souvorov A."/>
            <person name="Sung W."/>
            <person name="Tang Z."/>
            <person name="Tsuchiya D."/>
            <person name="Tu H."/>
            <person name="Vos H."/>
            <person name="Wang M."/>
            <person name="Wolf Y.I."/>
            <person name="Yamagata H."/>
            <person name="Yamada T."/>
            <person name="Ye Y."/>
            <person name="Shaw J.R."/>
            <person name="Andrews J."/>
            <person name="Crease T.J."/>
            <person name="Tang H."/>
            <person name="Lucas S.M."/>
            <person name="Robertson H.M."/>
            <person name="Bork P."/>
            <person name="Koonin E.V."/>
            <person name="Zdobnov E.M."/>
            <person name="Grigoriev I.V."/>
            <person name="Lynch M."/>
            <person name="Boore J.L."/>
        </authorList>
    </citation>
    <scope>NUCLEOTIDE SEQUENCE [LARGE SCALE GENOMIC DNA]</scope>
</reference>
<gene>
    <name evidence="1" type="ORF">DAPPUDRAFT_243789</name>
</gene>
<dbReference type="EMBL" id="GL732548">
    <property type="protein sequence ID" value="EFX80309.1"/>
    <property type="molecule type" value="Genomic_DNA"/>
</dbReference>
<sequence>MAKDEKLNKGIEAMMTPRRAIDNFLYQATPVDSPELGEIFEPPKKLIVQKRKLKDEVGHTI</sequence>
<dbReference type="InParanoid" id="E9GK46"/>
<evidence type="ECO:0000313" key="1">
    <source>
        <dbReference type="EMBL" id="EFX80309.1"/>
    </source>
</evidence>
<dbReference type="HOGENOM" id="CLU_2924932_0_0_1"/>
<name>E9GK46_DAPPU</name>
<organism evidence="1 2">
    <name type="scientific">Daphnia pulex</name>
    <name type="common">Water flea</name>
    <dbReference type="NCBI Taxonomy" id="6669"/>
    <lineage>
        <taxon>Eukaryota</taxon>
        <taxon>Metazoa</taxon>
        <taxon>Ecdysozoa</taxon>
        <taxon>Arthropoda</taxon>
        <taxon>Crustacea</taxon>
        <taxon>Branchiopoda</taxon>
        <taxon>Diplostraca</taxon>
        <taxon>Cladocera</taxon>
        <taxon>Anomopoda</taxon>
        <taxon>Daphniidae</taxon>
        <taxon>Daphnia</taxon>
    </lineage>
</organism>
<dbReference type="AlphaFoldDB" id="E9GK46"/>
<accession>E9GK46</accession>
<dbReference type="Proteomes" id="UP000000305">
    <property type="component" value="Unassembled WGS sequence"/>
</dbReference>
<dbReference type="KEGG" id="dpx:DAPPUDRAFT_243789"/>
<protein>
    <submittedName>
        <fullName evidence="1">Uncharacterized protein</fullName>
    </submittedName>
</protein>